<accession>A0A059EVX1</accession>
<reference evidence="3" key="1">
    <citation type="submission" date="2013-02" db="EMBL/GenBank/DDBJ databases">
        <authorList>
            <consortium name="The Broad Institute Genome Sequencing Platform"/>
            <person name="Cuomo C."/>
            <person name="Becnel J."/>
            <person name="Sanscrainte N."/>
            <person name="Walker B."/>
            <person name="Young S.K."/>
            <person name="Zeng Q."/>
            <person name="Gargeya S."/>
            <person name="Fitzgerald M."/>
            <person name="Haas B."/>
            <person name="Abouelleil A."/>
            <person name="Alvarado L."/>
            <person name="Arachchi H.M."/>
            <person name="Berlin A.M."/>
            <person name="Chapman S.B."/>
            <person name="Dewar J."/>
            <person name="Goldberg J."/>
            <person name="Griggs A."/>
            <person name="Gujja S."/>
            <person name="Hansen M."/>
            <person name="Howarth C."/>
            <person name="Imamovic A."/>
            <person name="Larimer J."/>
            <person name="McCowan C."/>
            <person name="Murphy C."/>
            <person name="Neiman D."/>
            <person name="Pearson M."/>
            <person name="Priest M."/>
            <person name="Roberts A."/>
            <person name="Saif S."/>
            <person name="Shea T."/>
            <person name="Sisk P."/>
            <person name="Sykes S."/>
            <person name="Wortman J."/>
            <person name="Nusbaum C."/>
            <person name="Birren B."/>
        </authorList>
    </citation>
    <scope>NUCLEOTIDE SEQUENCE [LARGE SCALE GENOMIC DNA]</scope>
    <source>
        <strain evidence="3">PRA339</strain>
    </source>
</reference>
<evidence type="ECO:0000313" key="2">
    <source>
        <dbReference type="EMBL" id="KCZ79012.1"/>
    </source>
</evidence>
<feature type="region of interest" description="Disordered" evidence="1">
    <location>
        <begin position="193"/>
        <end position="218"/>
    </location>
</feature>
<dbReference type="HOGENOM" id="CLU_1266598_0_0_1"/>
<dbReference type="AlphaFoldDB" id="A0A059EVX1"/>
<dbReference type="Proteomes" id="UP000030655">
    <property type="component" value="Unassembled WGS sequence"/>
</dbReference>
<sequence>MLLTLLYFSNVFSSKKDIFKKAIFSIDLDDLNAEIALLRIRATYILLESLLENKNSAWSNYLINKSPICDDFKKFLNMELNEEQVNYAMENLKIISSLILKFQIKKKSRKSAYQSKENFHKQILDKLKIFKDFINSIPNVKKAFEAIENGVTKIYALYETSSKKDSFSFERYLDIFPTLNEEQLQKYECNQRLEESSDGKTTSHIDGKDNIDKPGESN</sequence>
<evidence type="ECO:0000256" key="1">
    <source>
        <dbReference type="SAM" id="MobiDB-lite"/>
    </source>
</evidence>
<keyword evidence="3" id="KW-1185">Reference proteome</keyword>
<dbReference type="EMBL" id="KK365453">
    <property type="protein sequence ID" value="KCZ79012.1"/>
    <property type="molecule type" value="Genomic_DNA"/>
</dbReference>
<gene>
    <name evidence="2" type="ORF">H312_03605</name>
</gene>
<protein>
    <submittedName>
        <fullName evidence="2">Uncharacterized protein</fullName>
    </submittedName>
</protein>
<organism evidence="2 3">
    <name type="scientific">Anncaliia algerae PRA339</name>
    <dbReference type="NCBI Taxonomy" id="1288291"/>
    <lineage>
        <taxon>Eukaryota</taxon>
        <taxon>Fungi</taxon>
        <taxon>Fungi incertae sedis</taxon>
        <taxon>Microsporidia</taxon>
        <taxon>Tubulinosematoidea</taxon>
        <taxon>Tubulinosematidae</taxon>
        <taxon>Anncaliia</taxon>
    </lineage>
</organism>
<evidence type="ECO:0000313" key="3">
    <source>
        <dbReference type="Proteomes" id="UP000030655"/>
    </source>
</evidence>
<name>A0A059EVX1_9MICR</name>
<dbReference type="OrthoDB" id="10324017at2759"/>
<dbReference type="VEuPathDB" id="MicrosporidiaDB:H312_03605"/>
<reference evidence="2 3" key="2">
    <citation type="submission" date="2014-03" db="EMBL/GenBank/DDBJ databases">
        <title>The Genome Sequence of Anncaliia algerae insect isolate PRA339.</title>
        <authorList>
            <consortium name="The Broad Institute Genome Sequencing Platform"/>
            <consortium name="The Broad Institute Genome Sequencing Center for Infectious Disease"/>
            <person name="Cuomo C."/>
            <person name="Becnel J."/>
            <person name="Sanscrainte N."/>
            <person name="Walker B."/>
            <person name="Young S.K."/>
            <person name="Zeng Q."/>
            <person name="Gargeya S."/>
            <person name="Fitzgerald M."/>
            <person name="Haas B."/>
            <person name="Abouelleil A."/>
            <person name="Alvarado L."/>
            <person name="Arachchi H.M."/>
            <person name="Berlin A.M."/>
            <person name="Chapman S.B."/>
            <person name="Dewar J."/>
            <person name="Goldberg J."/>
            <person name="Griggs A."/>
            <person name="Gujja S."/>
            <person name="Hansen M."/>
            <person name="Howarth C."/>
            <person name="Imamovic A."/>
            <person name="Larimer J."/>
            <person name="McCowan C."/>
            <person name="Murphy C."/>
            <person name="Neiman D."/>
            <person name="Pearson M."/>
            <person name="Priest M."/>
            <person name="Roberts A."/>
            <person name="Saif S."/>
            <person name="Shea T."/>
            <person name="Sisk P."/>
            <person name="Sykes S."/>
            <person name="Wortman J."/>
            <person name="Nusbaum C."/>
            <person name="Birren B."/>
        </authorList>
    </citation>
    <scope>NUCLEOTIDE SEQUENCE [LARGE SCALE GENOMIC DNA]</scope>
    <source>
        <strain evidence="2 3">PRA339</strain>
    </source>
</reference>
<proteinExistence type="predicted"/>